<dbReference type="Proteomes" id="UP001295684">
    <property type="component" value="Unassembled WGS sequence"/>
</dbReference>
<keyword evidence="2" id="KW-1185">Reference proteome</keyword>
<dbReference type="EMBL" id="CAMPGE010017181">
    <property type="protein sequence ID" value="CAI2375686.1"/>
    <property type="molecule type" value="Genomic_DNA"/>
</dbReference>
<accession>A0AAD1XMN1</accession>
<dbReference type="AlphaFoldDB" id="A0AAD1XMN1"/>
<gene>
    <name evidence="1" type="ORF">ECRASSUSDP1_LOCUS17050</name>
</gene>
<protein>
    <submittedName>
        <fullName evidence="1">Uncharacterized protein</fullName>
    </submittedName>
</protein>
<sequence length="78" mass="9233">MEKNAPKGEIYSLRKEIDGLKPRKMRIIEMLTYFTIIHRRNHRRKMCSSTGKHPAFLIVGKETLCVFCCCKFDIFSEH</sequence>
<name>A0AAD1XMN1_EUPCR</name>
<organism evidence="1 2">
    <name type="scientific">Euplotes crassus</name>
    <dbReference type="NCBI Taxonomy" id="5936"/>
    <lineage>
        <taxon>Eukaryota</taxon>
        <taxon>Sar</taxon>
        <taxon>Alveolata</taxon>
        <taxon>Ciliophora</taxon>
        <taxon>Intramacronucleata</taxon>
        <taxon>Spirotrichea</taxon>
        <taxon>Hypotrichia</taxon>
        <taxon>Euplotida</taxon>
        <taxon>Euplotidae</taxon>
        <taxon>Moneuplotes</taxon>
    </lineage>
</organism>
<proteinExistence type="predicted"/>
<evidence type="ECO:0000313" key="2">
    <source>
        <dbReference type="Proteomes" id="UP001295684"/>
    </source>
</evidence>
<comment type="caution">
    <text evidence="1">The sequence shown here is derived from an EMBL/GenBank/DDBJ whole genome shotgun (WGS) entry which is preliminary data.</text>
</comment>
<reference evidence="1" key="1">
    <citation type="submission" date="2023-07" db="EMBL/GenBank/DDBJ databases">
        <authorList>
            <consortium name="AG Swart"/>
            <person name="Singh M."/>
            <person name="Singh A."/>
            <person name="Seah K."/>
            <person name="Emmerich C."/>
        </authorList>
    </citation>
    <scope>NUCLEOTIDE SEQUENCE</scope>
    <source>
        <strain evidence="1">DP1</strain>
    </source>
</reference>
<evidence type="ECO:0000313" key="1">
    <source>
        <dbReference type="EMBL" id="CAI2375686.1"/>
    </source>
</evidence>